<sequence>MTADTRLIVCPDCQAVNRVVTDRASEAVCGKCRSKVFPPSPLELIGSTFDRHIARNEIPVLVDFYSPTCGPCLMMGPQFEEAARTLHPKVRFAKIDTSADQNVAARFNIQAVPTLILFKDGREIARQPGALGSNDIVRWVSPHL</sequence>
<name>A0ABN6RW34_9BACT</name>
<dbReference type="InterPro" id="IPR013766">
    <property type="entry name" value="Thioredoxin_domain"/>
</dbReference>
<dbReference type="Pfam" id="PF00085">
    <property type="entry name" value="Thioredoxin"/>
    <property type="match status" value="1"/>
</dbReference>
<protein>
    <submittedName>
        <fullName evidence="6">Thiol reductase thioredoxin</fullName>
    </submittedName>
</protein>
<dbReference type="PANTHER" id="PTHR45663:SF11">
    <property type="entry name" value="GEO12009P1"/>
    <property type="match status" value="1"/>
</dbReference>
<dbReference type="SUPFAM" id="SSF52833">
    <property type="entry name" value="Thioredoxin-like"/>
    <property type="match status" value="1"/>
</dbReference>
<dbReference type="PROSITE" id="PS00194">
    <property type="entry name" value="THIOREDOXIN_1"/>
    <property type="match status" value="1"/>
</dbReference>
<organism evidence="6 7">
    <name type="scientific">Pseudodesulfovibrio portus</name>
    <dbReference type="NCBI Taxonomy" id="231439"/>
    <lineage>
        <taxon>Bacteria</taxon>
        <taxon>Pseudomonadati</taxon>
        <taxon>Thermodesulfobacteriota</taxon>
        <taxon>Desulfovibrionia</taxon>
        <taxon>Desulfovibrionales</taxon>
        <taxon>Desulfovibrionaceae</taxon>
    </lineage>
</organism>
<accession>A0ABN6RW34</accession>
<keyword evidence="3" id="KW-1015">Disulfide bond</keyword>
<reference evidence="6" key="1">
    <citation type="submission" date="2022-08" db="EMBL/GenBank/DDBJ databases">
        <title>Genome Sequence of the sulphate-reducing bacterium, Pseudodesulfovibrio portus JCM14722.</title>
        <authorList>
            <person name="Kondo R."/>
            <person name="Kataoka T."/>
        </authorList>
    </citation>
    <scope>NUCLEOTIDE SEQUENCE</scope>
    <source>
        <strain evidence="6">JCM 14722</strain>
    </source>
</reference>
<gene>
    <name evidence="6" type="primary">trx_2</name>
    <name evidence="6" type="ORF">JCM14722_16600</name>
</gene>
<evidence type="ECO:0000256" key="2">
    <source>
        <dbReference type="ARBA" id="ARBA00022982"/>
    </source>
</evidence>
<evidence type="ECO:0000256" key="4">
    <source>
        <dbReference type="ARBA" id="ARBA00023284"/>
    </source>
</evidence>
<evidence type="ECO:0000256" key="1">
    <source>
        <dbReference type="ARBA" id="ARBA00022448"/>
    </source>
</evidence>
<feature type="domain" description="Thioredoxin" evidence="5">
    <location>
        <begin position="14"/>
        <end position="144"/>
    </location>
</feature>
<keyword evidence="2" id="KW-0249">Electron transport</keyword>
<dbReference type="PROSITE" id="PS51352">
    <property type="entry name" value="THIOREDOXIN_2"/>
    <property type="match status" value="1"/>
</dbReference>
<dbReference type="Gene3D" id="3.40.30.10">
    <property type="entry name" value="Glutaredoxin"/>
    <property type="match status" value="1"/>
</dbReference>
<proteinExistence type="predicted"/>
<evidence type="ECO:0000313" key="7">
    <source>
        <dbReference type="Proteomes" id="UP001061361"/>
    </source>
</evidence>
<keyword evidence="7" id="KW-1185">Reference proteome</keyword>
<keyword evidence="4" id="KW-0676">Redox-active center</keyword>
<dbReference type="InterPro" id="IPR036249">
    <property type="entry name" value="Thioredoxin-like_sf"/>
</dbReference>
<dbReference type="Proteomes" id="UP001061361">
    <property type="component" value="Chromosome"/>
</dbReference>
<dbReference type="CDD" id="cd02947">
    <property type="entry name" value="TRX_family"/>
    <property type="match status" value="1"/>
</dbReference>
<evidence type="ECO:0000259" key="5">
    <source>
        <dbReference type="PROSITE" id="PS51352"/>
    </source>
</evidence>
<dbReference type="InterPro" id="IPR049299">
    <property type="entry name" value="Thio2_N"/>
</dbReference>
<dbReference type="RefSeq" id="WP_264981011.1">
    <property type="nucleotide sequence ID" value="NZ_AP026708.1"/>
</dbReference>
<dbReference type="Pfam" id="PF21352">
    <property type="entry name" value="Zn_ribbon_Thio2"/>
    <property type="match status" value="1"/>
</dbReference>
<evidence type="ECO:0000256" key="3">
    <source>
        <dbReference type="ARBA" id="ARBA00023157"/>
    </source>
</evidence>
<keyword evidence="1" id="KW-0813">Transport</keyword>
<dbReference type="PANTHER" id="PTHR45663">
    <property type="entry name" value="GEO12009P1"/>
    <property type="match status" value="1"/>
</dbReference>
<dbReference type="InterPro" id="IPR017937">
    <property type="entry name" value="Thioredoxin_CS"/>
</dbReference>
<dbReference type="Gene3D" id="2.30.30.380">
    <property type="entry name" value="Zn-finger domain of Sec23/24"/>
    <property type="match status" value="1"/>
</dbReference>
<dbReference type="EMBL" id="AP026708">
    <property type="protein sequence ID" value="BDQ34118.1"/>
    <property type="molecule type" value="Genomic_DNA"/>
</dbReference>
<evidence type="ECO:0000313" key="6">
    <source>
        <dbReference type="EMBL" id="BDQ34118.1"/>
    </source>
</evidence>